<feature type="transmembrane region" description="Helical" evidence="1">
    <location>
        <begin position="219"/>
        <end position="238"/>
    </location>
</feature>
<feature type="transmembrane region" description="Helical" evidence="1">
    <location>
        <begin position="127"/>
        <end position="153"/>
    </location>
</feature>
<keyword evidence="1" id="KW-1133">Transmembrane helix</keyword>
<proteinExistence type="predicted"/>
<evidence type="ECO:0000313" key="2">
    <source>
        <dbReference type="Proteomes" id="UP000515156"/>
    </source>
</evidence>
<name>A0A6P7YGS8_9AMPH</name>
<dbReference type="PANTHER" id="PTHR15887:SF1">
    <property type="entry name" value="TRANSMEMBRANE PROTEIN 69"/>
    <property type="match status" value="1"/>
</dbReference>
<feature type="transmembrane region" description="Helical" evidence="1">
    <location>
        <begin position="165"/>
        <end position="183"/>
    </location>
</feature>
<dbReference type="AlphaFoldDB" id="A0A6P7YGS8"/>
<protein>
    <submittedName>
        <fullName evidence="3">Transmembrane protein 69</fullName>
    </submittedName>
</protein>
<dbReference type="OrthoDB" id="194289at2759"/>
<dbReference type="GeneID" id="115472126"/>
<dbReference type="InterPro" id="IPR021836">
    <property type="entry name" value="DUF3429"/>
</dbReference>
<dbReference type="Pfam" id="PF11911">
    <property type="entry name" value="DUF3429"/>
    <property type="match status" value="1"/>
</dbReference>
<dbReference type="Proteomes" id="UP000515156">
    <property type="component" value="Chromosome 6"/>
</dbReference>
<feature type="transmembrane region" description="Helical" evidence="1">
    <location>
        <begin position="189"/>
        <end position="207"/>
    </location>
</feature>
<sequence>MFKFLRRSSSFQRVFQAPPFPVLKSCRRNFPTGSCTQGWASLLFRPVPFNASQAPALAISQLQGFHSSPPHLKKRKATEEPQQRELDLLRYDMKNLKEAPKPALYLSIAGLIPFVSAPLIMAVTKVYYVEIAFAQVAYGACMLSFFGGIRWGFALMESSLARPDWLNLVNSMVPALLAWIALLCKDLPMQATILVIIGLGIALHYDLALLSGYPSWFKALRAIVTIVAASSLVATLLIPDFFPEKSLSSEQKN</sequence>
<keyword evidence="1" id="KW-0472">Membrane</keyword>
<organism evidence="2 3">
    <name type="scientific">Microcaecilia unicolor</name>
    <dbReference type="NCBI Taxonomy" id="1415580"/>
    <lineage>
        <taxon>Eukaryota</taxon>
        <taxon>Metazoa</taxon>
        <taxon>Chordata</taxon>
        <taxon>Craniata</taxon>
        <taxon>Vertebrata</taxon>
        <taxon>Euteleostomi</taxon>
        <taxon>Amphibia</taxon>
        <taxon>Gymnophiona</taxon>
        <taxon>Siphonopidae</taxon>
        <taxon>Microcaecilia</taxon>
    </lineage>
</organism>
<evidence type="ECO:0000256" key="1">
    <source>
        <dbReference type="SAM" id="Phobius"/>
    </source>
</evidence>
<feature type="transmembrane region" description="Helical" evidence="1">
    <location>
        <begin position="103"/>
        <end position="121"/>
    </location>
</feature>
<keyword evidence="1 3" id="KW-0812">Transmembrane</keyword>
<dbReference type="RefSeq" id="XP_030062099.1">
    <property type="nucleotide sequence ID" value="XM_030206239.1"/>
</dbReference>
<dbReference type="PANTHER" id="PTHR15887">
    <property type="entry name" value="TRANSMEMBRANE PROTEIN 69"/>
    <property type="match status" value="1"/>
</dbReference>
<gene>
    <name evidence="3" type="primary">TMEM69</name>
</gene>
<evidence type="ECO:0000313" key="3">
    <source>
        <dbReference type="RefSeq" id="XP_030062099.1"/>
    </source>
</evidence>
<dbReference type="KEGG" id="muo:115472126"/>
<keyword evidence="2" id="KW-1185">Reference proteome</keyword>
<reference evidence="3" key="1">
    <citation type="submission" date="2025-08" db="UniProtKB">
        <authorList>
            <consortium name="RefSeq"/>
        </authorList>
    </citation>
    <scope>IDENTIFICATION</scope>
</reference>
<accession>A0A6P7YGS8</accession>
<dbReference type="CTD" id="51249"/>
<dbReference type="FunCoup" id="A0A6P7YGS8">
    <property type="interactions" value="296"/>
</dbReference>
<dbReference type="InParanoid" id="A0A6P7YGS8"/>